<feature type="compositionally biased region" description="Basic and acidic residues" evidence="4">
    <location>
        <begin position="7"/>
        <end position="20"/>
    </location>
</feature>
<protein>
    <recommendedName>
        <fullName evidence="5">SHSP domain-containing protein</fullName>
    </recommendedName>
</protein>
<sequence length="159" mass="18207">MSILDRFLGRRRSEPSEPHQHHLTPYKPHDLTHPFPFPMDLSPMLNNTSHIECKETAEAHVYKARLPGYSRNDVRVEVDDGRVLCIVCGKSTQKKEHVGPWHRVEHSSGQFMQRLSLPQNAVVDRIEASMDDGVLTVTVPKPNRGVHNRLRNIHISSRP</sequence>
<feature type="domain" description="SHSP" evidence="5">
    <location>
        <begin position="42"/>
        <end position="156"/>
    </location>
</feature>
<proteinExistence type="inferred from homology"/>
<dbReference type="Pfam" id="PF00011">
    <property type="entry name" value="HSP20"/>
    <property type="match status" value="1"/>
</dbReference>
<keyword evidence="7" id="KW-1185">Reference proteome</keyword>
<evidence type="ECO:0000313" key="6">
    <source>
        <dbReference type="EMBL" id="KAL2336490.1"/>
    </source>
</evidence>
<evidence type="ECO:0000256" key="4">
    <source>
        <dbReference type="SAM" id="MobiDB-lite"/>
    </source>
</evidence>
<dbReference type="InterPro" id="IPR008978">
    <property type="entry name" value="HSP20-like_chaperone"/>
</dbReference>
<dbReference type="PANTHER" id="PTHR11527">
    <property type="entry name" value="HEAT-SHOCK PROTEIN 20 FAMILY MEMBER"/>
    <property type="match status" value="1"/>
</dbReference>
<evidence type="ECO:0000256" key="3">
    <source>
        <dbReference type="RuleBase" id="RU003616"/>
    </source>
</evidence>
<gene>
    <name evidence="6" type="ORF">Fmac_010936</name>
</gene>
<dbReference type="SUPFAM" id="SSF49764">
    <property type="entry name" value="HSP20-like chaperones"/>
    <property type="match status" value="1"/>
</dbReference>
<comment type="caution">
    <text evidence="6">The sequence shown here is derived from an EMBL/GenBank/DDBJ whole genome shotgun (WGS) entry which is preliminary data.</text>
</comment>
<dbReference type="InterPro" id="IPR031107">
    <property type="entry name" value="Small_HSP"/>
</dbReference>
<dbReference type="Gene3D" id="2.60.40.790">
    <property type="match status" value="1"/>
</dbReference>
<dbReference type="PROSITE" id="PS01031">
    <property type="entry name" value="SHSP"/>
    <property type="match status" value="1"/>
</dbReference>
<keyword evidence="1" id="KW-0346">Stress response</keyword>
<dbReference type="EMBL" id="JBGMDY010000004">
    <property type="protein sequence ID" value="KAL2336490.1"/>
    <property type="molecule type" value="Genomic_DNA"/>
</dbReference>
<comment type="similarity">
    <text evidence="2 3">Belongs to the small heat shock protein (HSP20) family.</text>
</comment>
<dbReference type="AlphaFoldDB" id="A0ABD1ML05"/>
<evidence type="ECO:0000256" key="1">
    <source>
        <dbReference type="ARBA" id="ARBA00023016"/>
    </source>
</evidence>
<dbReference type="InterPro" id="IPR002068">
    <property type="entry name" value="A-crystallin/Hsp20_dom"/>
</dbReference>
<reference evidence="6 7" key="1">
    <citation type="submission" date="2024-08" db="EMBL/GenBank/DDBJ databases">
        <title>Insights into the chromosomal genome structure of Flemingia macrophylla.</title>
        <authorList>
            <person name="Ding Y."/>
            <person name="Zhao Y."/>
            <person name="Bi W."/>
            <person name="Wu M."/>
            <person name="Zhao G."/>
            <person name="Gong Y."/>
            <person name="Li W."/>
            <person name="Zhang P."/>
        </authorList>
    </citation>
    <scope>NUCLEOTIDE SEQUENCE [LARGE SCALE GENOMIC DNA]</scope>
    <source>
        <strain evidence="6">DYQJB</strain>
        <tissue evidence="6">Leaf</tissue>
    </source>
</reference>
<name>A0ABD1ML05_9FABA</name>
<evidence type="ECO:0000256" key="2">
    <source>
        <dbReference type="PROSITE-ProRule" id="PRU00285"/>
    </source>
</evidence>
<organism evidence="6 7">
    <name type="scientific">Flemingia macrophylla</name>
    <dbReference type="NCBI Taxonomy" id="520843"/>
    <lineage>
        <taxon>Eukaryota</taxon>
        <taxon>Viridiplantae</taxon>
        <taxon>Streptophyta</taxon>
        <taxon>Embryophyta</taxon>
        <taxon>Tracheophyta</taxon>
        <taxon>Spermatophyta</taxon>
        <taxon>Magnoliopsida</taxon>
        <taxon>eudicotyledons</taxon>
        <taxon>Gunneridae</taxon>
        <taxon>Pentapetalae</taxon>
        <taxon>rosids</taxon>
        <taxon>fabids</taxon>
        <taxon>Fabales</taxon>
        <taxon>Fabaceae</taxon>
        <taxon>Papilionoideae</taxon>
        <taxon>50 kb inversion clade</taxon>
        <taxon>NPAAA clade</taxon>
        <taxon>indigoferoid/millettioid clade</taxon>
        <taxon>Phaseoleae</taxon>
        <taxon>Flemingia</taxon>
    </lineage>
</organism>
<evidence type="ECO:0000259" key="5">
    <source>
        <dbReference type="PROSITE" id="PS01031"/>
    </source>
</evidence>
<accession>A0ABD1ML05</accession>
<dbReference type="Proteomes" id="UP001603857">
    <property type="component" value="Unassembled WGS sequence"/>
</dbReference>
<evidence type="ECO:0000313" key="7">
    <source>
        <dbReference type="Proteomes" id="UP001603857"/>
    </source>
</evidence>
<feature type="region of interest" description="Disordered" evidence="4">
    <location>
        <begin position="1"/>
        <end position="29"/>
    </location>
</feature>